<dbReference type="PROSITE" id="PS50943">
    <property type="entry name" value="HTH_CROC1"/>
    <property type="match status" value="1"/>
</dbReference>
<dbReference type="InterPro" id="IPR010982">
    <property type="entry name" value="Lambda_DNA-bd_dom_sf"/>
</dbReference>
<evidence type="ECO:0000313" key="3">
    <source>
        <dbReference type="EMBL" id="GAQ24256.1"/>
    </source>
</evidence>
<accession>A0A0U9HBW3</accession>
<dbReference type="PANTHER" id="PTHR46797:SF1">
    <property type="entry name" value="METHYLPHOSPHONATE SYNTHASE"/>
    <property type="match status" value="1"/>
</dbReference>
<protein>
    <submittedName>
        <fullName evidence="3">Transcriptional regulator with XRE-family HTH domain</fullName>
    </submittedName>
</protein>
<dbReference type="Proteomes" id="UP000062160">
    <property type="component" value="Unassembled WGS sequence"/>
</dbReference>
<dbReference type="GO" id="GO:0005829">
    <property type="term" value="C:cytosol"/>
    <property type="evidence" value="ECO:0007669"/>
    <property type="project" value="TreeGrafter"/>
</dbReference>
<proteinExistence type="predicted"/>
<gene>
    <name evidence="3" type="ORF">TSYNT_582</name>
</gene>
<keyword evidence="4" id="KW-1185">Reference proteome</keyword>
<dbReference type="SMART" id="SM00530">
    <property type="entry name" value="HTH_XRE"/>
    <property type="match status" value="1"/>
</dbReference>
<sequence length="117" mass="13020">MLGDNIRKIRKSLGISINKLSKLSGLSLGYLSDLENNKSLNPTKETLDKIAKALGVPTEKLLTNDSTNEISYDDIKITNPDIRAIARAGEKLTPKEAEDLRRLAERLFPNAFKHTTK</sequence>
<dbReference type="OrthoDB" id="1649314at2"/>
<evidence type="ECO:0000256" key="1">
    <source>
        <dbReference type="ARBA" id="ARBA00023125"/>
    </source>
</evidence>
<evidence type="ECO:0000313" key="4">
    <source>
        <dbReference type="Proteomes" id="UP000062160"/>
    </source>
</evidence>
<dbReference type="Pfam" id="PF01381">
    <property type="entry name" value="HTH_3"/>
    <property type="match status" value="1"/>
</dbReference>
<dbReference type="PANTHER" id="PTHR46797">
    <property type="entry name" value="HTH-TYPE TRANSCRIPTIONAL REGULATOR"/>
    <property type="match status" value="1"/>
</dbReference>
<evidence type="ECO:0000259" key="2">
    <source>
        <dbReference type="PROSITE" id="PS50943"/>
    </source>
</evidence>
<dbReference type="GO" id="GO:0003677">
    <property type="term" value="F:DNA binding"/>
    <property type="evidence" value="ECO:0007669"/>
    <property type="project" value="UniProtKB-KW"/>
</dbReference>
<feature type="domain" description="HTH cro/C1-type" evidence="2">
    <location>
        <begin position="6"/>
        <end position="61"/>
    </location>
</feature>
<dbReference type="Gene3D" id="1.10.260.40">
    <property type="entry name" value="lambda repressor-like DNA-binding domains"/>
    <property type="match status" value="1"/>
</dbReference>
<dbReference type="RefSeq" id="WP_059031358.1">
    <property type="nucleotide sequence ID" value="NZ_DF976999.1"/>
</dbReference>
<dbReference type="InterPro" id="IPR050807">
    <property type="entry name" value="TransReg_Diox_bact_type"/>
</dbReference>
<dbReference type="EMBL" id="DF976999">
    <property type="protein sequence ID" value="GAQ24256.1"/>
    <property type="molecule type" value="Genomic_DNA"/>
</dbReference>
<reference evidence="3" key="1">
    <citation type="journal article" date="2016" name="Genome Announc.">
        <title>Draft Genome Sequence of the Syntrophic Lactate-Degrading Bacterium Tepidanaerobacter syntrophicus JLT.</title>
        <authorList>
            <person name="Matsuura N."/>
            <person name="Ohashi A."/>
            <person name="Tourlousse D.M."/>
            <person name="Sekiguchi Y."/>
        </authorList>
    </citation>
    <scope>NUCLEOTIDE SEQUENCE [LARGE SCALE GENOMIC DNA]</scope>
    <source>
        <strain evidence="3">JL</strain>
    </source>
</reference>
<dbReference type="SUPFAM" id="SSF47413">
    <property type="entry name" value="lambda repressor-like DNA-binding domains"/>
    <property type="match status" value="1"/>
</dbReference>
<dbReference type="InterPro" id="IPR001387">
    <property type="entry name" value="Cro/C1-type_HTH"/>
</dbReference>
<dbReference type="STRING" id="224999.GCA_001485475_00238"/>
<keyword evidence="1" id="KW-0238">DNA-binding</keyword>
<name>A0A0U9HBW3_9FIRM</name>
<organism evidence="3">
    <name type="scientific">Tepidanaerobacter syntrophicus</name>
    <dbReference type="NCBI Taxonomy" id="224999"/>
    <lineage>
        <taxon>Bacteria</taxon>
        <taxon>Bacillati</taxon>
        <taxon>Bacillota</taxon>
        <taxon>Clostridia</taxon>
        <taxon>Thermosediminibacterales</taxon>
        <taxon>Tepidanaerobacteraceae</taxon>
        <taxon>Tepidanaerobacter</taxon>
    </lineage>
</organism>
<dbReference type="CDD" id="cd00093">
    <property type="entry name" value="HTH_XRE"/>
    <property type="match status" value="1"/>
</dbReference>
<dbReference type="AlphaFoldDB" id="A0A0U9HBW3"/>
<dbReference type="GO" id="GO:0003700">
    <property type="term" value="F:DNA-binding transcription factor activity"/>
    <property type="evidence" value="ECO:0007669"/>
    <property type="project" value="TreeGrafter"/>
</dbReference>